<dbReference type="InterPro" id="IPR039426">
    <property type="entry name" value="TonB-dep_rcpt-like"/>
</dbReference>
<reference evidence="15" key="1">
    <citation type="submission" date="2020-04" db="EMBL/GenBank/DDBJ databases">
        <authorList>
            <person name="Zhang T."/>
        </authorList>
    </citation>
    <scope>NUCLEOTIDE SEQUENCE</scope>
    <source>
        <strain evidence="15">HKST-UBA02</strain>
    </source>
</reference>
<dbReference type="GO" id="GO:0015344">
    <property type="term" value="F:siderophore uptake transmembrane transporter activity"/>
    <property type="evidence" value="ECO:0007669"/>
    <property type="project" value="TreeGrafter"/>
</dbReference>
<evidence type="ECO:0000256" key="2">
    <source>
        <dbReference type="ARBA" id="ARBA00022448"/>
    </source>
</evidence>
<dbReference type="AlphaFoldDB" id="A0A956NGK3"/>
<evidence type="ECO:0000256" key="3">
    <source>
        <dbReference type="ARBA" id="ARBA00022452"/>
    </source>
</evidence>
<evidence type="ECO:0000256" key="10">
    <source>
        <dbReference type="PROSITE-ProRule" id="PRU01360"/>
    </source>
</evidence>
<keyword evidence="3 10" id="KW-1134">Transmembrane beta strand</keyword>
<dbReference type="PANTHER" id="PTHR30069">
    <property type="entry name" value="TONB-DEPENDENT OUTER MEMBRANE RECEPTOR"/>
    <property type="match status" value="1"/>
</dbReference>
<evidence type="ECO:0000256" key="8">
    <source>
        <dbReference type="ARBA" id="ARBA00023170"/>
    </source>
</evidence>
<dbReference type="Proteomes" id="UP000739538">
    <property type="component" value="Unassembled WGS sequence"/>
</dbReference>
<dbReference type="PROSITE" id="PS52016">
    <property type="entry name" value="TONB_DEPENDENT_REC_3"/>
    <property type="match status" value="1"/>
</dbReference>
<dbReference type="Pfam" id="PF00593">
    <property type="entry name" value="TonB_dep_Rec_b-barrel"/>
    <property type="match status" value="1"/>
</dbReference>
<keyword evidence="6 11" id="KW-0798">TonB box</keyword>
<dbReference type="Gene3D" id="2.60.40.1120">
    <property type="entry name" value="Carboxypeptidase-like, regulatory domain"/>
    <property type="match status" value="1"/>
</dbReference>
<comment type="similarity">
    <text evidence="10 11">Belongs to the TonB-dependent receptor family.</text>
</comment>
<feature type="region of interest" description="Disordered" evidence="12">
    <location>
        <begin position="302"/>
        <end position="340"/>
    </location>
</feature>
<keyword evidence="8 15" id="KW-0675">Receptor</keyword>
<evidence type="ECO:0000256" key="6">
    <source>
        <dbReference type="ARBA" id="ARBA00023077"/>
    </source>
</evidence>
<gene>
    <name evidence="15" type="ORF">KDA27_24595</name>
</gene>
<evidence type="ECO:0000256" key="4">
    <source>
        <dbReference type="ARBA" id="ARBA00022692"/>
    </source>
</evidence>
<evidence type="ECO:0000256" key="1">
    <source>
        <dbReference type="ARBA" id="ARBA00004571"/>
    </source>
</evidence>
<name>A0A956NGK3_UNCEI</name>
<evidence type="ECO:0000256" key="11">
    <source>
        <dbReference type="RuleBase" id="RU003357"/>
    </source>
</evidence>
<evidence type="ECO:0000259" key="14">
    <source>
        <dbReference type="Pfam" id="PF07715"/>
    </source>
</evidence>
<dbReference type="EMBL" id="JAGQHS010000244">
    <property type="protein sequence ID" value="MCA9758995.1"/>
    <property type="molecule type" value="Genomic_DNA"/>
</dbReference>
<keyword evidence="9 10" id="KW-0998">Cell outer membrane</keyword>
<dbReference type="GO" id="GO:0044718">
    <property type="term" value="P:siderophore transmembrane transport"/>
    <property type="evidence" value="ECO:0007669"/>
    <property type="project" value="TreeGrafter"/>
</dbReference>
<evidence type="ECO:0000313" key="15">
    <source>
        <dbReference type="EMBL" id="MCA9758995.1"/>
    </source>
</evidence>
<evidence type="ECO:0000256" key="12">
    <source>
        <dbReference type="SAM" id="MobiDB-lite"/>
    </source>
</evidence>
<proteinExistence type="inferred from homology"/>
<evidence type="ECO:0000256" key="9">
    <source>
        <dbReference type="ARBA" id="ARBA00023237"/>
    </source>
</evidence>
<reference evidence="15" key="2">
    <citation type="journal article" date="2021" name="Microbiome">
        <title>Successional dynamics and alternative stable states in a saline activated sludge microbial community over 9 years.</title>
        <authorList>
            <person name="Wang Y."/>
            <person name="Ye J."/>
            <person name="Ju F."/>
            <person name="Liu L."/>
            <person name="Boyd J.A."/>
            <person name="Deng Y."/>
            <person name="Parks D.H."/>
            <person name="Jiang X."/>
            <person name="Yin X."/>
            <person name="Woodcroft B.J."/>
            <person name="Tyson G.W."/>
            <person name="Hugenholtz P."/>
            <person name="Polz M.F."/>
            <person name="Zhang T."/>
        </authorList>
    </citation>
    <scope>NUCLEOTIDE SEQUENCE</scope>
    <source>
        <strain evidence="15">HKST-UBA02</strain>
    </source>
</reference>
<evidence type="ECO:0000259" key="13">
    <source>
        <dbReference type="Pfam" id="PF00593"/>
    </source>
</evidence>
<organism evidence="15 16">
    <name type="scientific">Eiseniibacteriota bacterium</name>
    <dbReference type="NCBI Taxonomy" id="2212470"/>
    <lineage>
        <taxon>Bacteria</taxon>
        <taxon>Candidatus Eiseniibacteriota</taxon>
    </lineage>
</organism>
<dbReference type="GO" id="GO:0009279">
    <property type="term" value="C:cell outer membrane"/>
    <property type="evidence" value="ECO:0007669"/>
    <property type="project" value="UniProtKB-SubCell"/>
</dbReference>
<dbReference type="Gene3D" id="2.40.170.20">
    <property type="entry name" value="TonB-dependent receptor, beta-barrel domain"/>
    <property type="match status" value="1"/>
</dbReference>
<evidence type="ECO:0000313" key="16">
    <source>
        <dbReference type="Proteomes" id="UP000739538"/>
    </source>
</evidence>
<keyword evidence="5" id="KW-0732">Signal</keyword>
<accession>A0A956NGK3</accession>
<dbReference type="InterPro" id="IPR000531">
    <property type="entry name" value="Beta-barrel_TonB"/>
</dbReference>
<keyword evidence="7 10" id="KW-0472">Membrane</keyword>
<dbReference type="InterPro" id="IPR036942">
    <property type="entry name" value="Beta-barrel_TonB_sf"/>
</dbReference>
<evidence type="ECO:0000256" key="7">
    <source>
        <dbReference type="ARBA" id="ARBA00023136"/>
    </source>
</evidence>
<dbReference type="Pfam" id="PF13620">
    <property type="entry name" value="CarboxypepD_reg"/>
    <property type="match status" value="1"/>
</dbReference>
<feature type="region of interest" description="Disordered" evidence="12">
    <location>
        <begin position="59"/>
        <end position="97"/>
    </location>
</feature>
<keyword evidence="4 10" id="KW-0812">Transmembrane</keyword>
<feature type="domain" description="TonB-dependent receptor plug" evidence="14">
    <location>
        <begin position="199"/>
        <end position="299"/>
    </location>
</feature>
<dbReference type="Gene3D" id="2.170.130.10">
    <property type="entry name" value="TonB-dependent receptor, plug domain"/>
    <property type="match status" value="1"/>
</dbReference>
<dbReference type="PANTHER" id="PTHR30069:SF29">
    <property type="entry name" value="HEMOGLOBIN AND HEMOGLOBIN-HAPTOGLOBIN-BINDING PROTEIN 1-RELATED"/>
    <property type="match status" value="1"/>
</dbReference>
<protein>
    <submittedName>
        <fullName evidence="15">TonB-dependent receptor</fullName>
    </submittedName>
</protein>
<dbReference type="SUPFAM" id="SSF56935">
    <property type="entry name" value="Porins"/>
    <property type="match status" value="1"/>
</dbReference>
<dbReference type="InterPro" id="IPR013784">
    <property type="entry name" value="Carb-bd-like_fold"/>
</dbReference>
<evidence type="ECO:0000256" key="5">
    <source>
        <dbReference type="ARBA" id="ARBA00022729"/>
    </source>
</evidence>
<comment type="subcellular location">
    <subcellularLocation>
        <location evidence="1 10">Cell outer membrane</location>
        <topology evidence="1 10">Multi-pass membrane protein</topology>
    </subcellularLocation>
</comment>
<dbReference type="GO" id="GO:0030246">
    <property type="term" value="F:carbohydrate binding"/>
    <property type="evidence" value="ECO:0007669"/>
    <property type="project" value="InterPro"/>
</dbReference>
<comment type="caution">
    <text evidence="15">The sequence shown here is derived from an EMBL/GenBank/DDBJ whole genome shotgun (WGS) entry which is preliminary data.</text>
</comment>
<keyword evidence="2 10" id="KW-0813">Transport</keyword>
<dbReference type="Pfam" id="PF07715">
    <property type="entry name" value="Plug"/>
    <property type="match status" value="1"/>
</dbReference>
<feature type="domain" description="TonB-dependent receptor-like beta-barrel" evidence="13">
    <location>
        <begin position="414"/>
        <end position="849"/>
    </location>
</feature>
<dbReference type="InterPro" id="IPR037066">
    <property type="entry name" value="Plug_dom_sf"/>
</dbReference>
<sequence length="892" mass="99660">MTPKTLRQSATRTNLLRRSAAPTKPLRQFANRRRFPIAALLASLACVALLAAGESTAADTAADPHGASGSNVGPSLADAVPSTPSDTTAGTDPASLGTIAGKVTDISGRPLDRVNVTVANHTWGGMTFENGEFRIRSLPPGRYTLVFDHIGYERRSREQVSVTANEITNLGTIVLESRAIPLDEVVVSPGTYSMMGRQTSIRQTLSAEDIEIMGWAEDVTRAVQRIPGTSADEFSAQFAIRGGDPDEVLVLLDGMQVYKPFHQKDFGGGLFSTIDIETIGNVDLLTGGFSAEHGDRISGVLDLQTKSPGSRTDRPGSLAAHEGGNRESPAPGSLESPKRVKRTSSIGLSLMNVRGFSMGPVGDGRGSYLVSARRGYLDIVNKLMKNEFKLRPTYYDLFGKLSYPIHSNHELGVYGFLANDSYQLHERVMEPETDWYNIDWSDTKYGNAYAWASLTSKLPHRVRARTLLYGGRVTQRRAWEVFDDDPQAHLNSGTLHDKRDLDLFGLKQDWTYPASAKALVKVGFDVKRLAATYDYAKDIRNEQITASDSLTIQEESFSASPSPDGRQVGAYATVRLQVLPRLTAEAGVRYDEATHSGDQLWSPRLGLSQRIGNRTTLRAGWGKYRQVQGIDDLDIQYGDAMFHPAEEAEHFVVGVEHEFESGLSARLEGYRKDMTNVRDSYYSFRDIDEFFPEARDDLIHLTMDGAKAEGIELLLRNKAGERFTWWLSYVYADAKENVVAIDYGGPMIQRTGWLPRVWDQRQTVNLDANYRLSDRWQFSFAWKYRTGWPSTDFTVARVERPDGTFAYYHDLGEFRGTRVPSYQRLDARVNRKFRTSHGTISTFLQVINLYNHMNVIRYDHDILQSNDQTFKAEIGEETWFGILPFLGVSCEF</sequence>
<dbReference type="InterPro" id="IPR012910">
    <property type="entry name" value="Plug_dom"/>
</dbReference>
<dbReference type="SUPFAM" id="SSF49452">
    <property type="entry name" value="Starch-binding domain-like"/>
    <property type="match status" value="1"/>
</dbReference>